<keyword evidence="2" id="KW-0449">Lipoprotein</keyword>
<feature type="chain" id="PRO_5045647505" evidence="1">
    <location>
        <begin position="23"/>
        <end position="152"/>
    </location>
</feature>
<feature type="signal peptide" evidence="1">
    <location>
        <begin position="1"/>
        <end position="22"/>
    </location>
</feature>
<accession>A0ABT9NJ58</accession>
<dbReference type="PROSITE" id="PS51257">
    <property type="entry name" value="PROKAR_LIPOPROTEIN"/>
    <property type="match status" value="1"/>
</dbReference>
<evidence type="ECO:0000256" key="1">
    <source>
        <dbReference type="SAM" id="SignalP"/>
    </source>
</evidence>
<proteinExistence type="predicted"/>
<organism evidence="2 3">
    <name type="scientific">Nocardioides massiliensis</name>
    <dbReference type="NCBI Taxonomy" id="1325935"/>
    <lineage>
        <taxon>Bacteria</taxon>
        <taxon>Bacillati</taxon>
        <taxon>Actinomycetota</taxon>
        <taxon>Actinomycetes</taxon>
        <taxon>Propionibacteriales</taxon>
        <taxon>Nocardioidaceae</taxon>
        <taxon>Nocardioides</taxon>
    </lineage>
</organism>
<dbReference type="EMBL" id="JAUSQM010000001">
    <property type="protein sequence ID" value="MDP9820450.1"/>
    <property type="molecule type" value="Genomic_DNA"/>
</dbReference>
<dbReference type="RefSeq" id="WP_068120663.1">
    <property type="nucleotide sequence ID" value="NZ_CCXJ01000295.1"/>
</dbReference>
<dbReference type="Proteomes" id="UP001240447">
    <property type="component" value="Unassembled WGS sequence"/>
</dbReference>
<comment type="caution">
    <text evidence="2">The sequence shown here is derived from an EMBL/GenBank/DDBJ whole genome shotgun (WGS) entry which is preliminary data.</text>
</comment>
<evidence type="ECO:0000313" key="2">
    <source>
        <dbReference type="EMBL" id="MDP9820450.1"/>
    </source>
</evidence>
<reference evidence="2 3" key="1">
    <citation type="submission" date="2023-07" db="EMBL/GenBank/DDBJ databases">
        <title>Sequencing the genomes of 1000 actinobacteria strains.</title>
        <authorList>
            <person name="Klenk H.-P."/>
        </authorList>
    </citation>
    <scope>NUCLEOTIDE SEQUENCE [LARGE SCALE GENOMIC DNA]</scope>
    <source>
        <strain evidence="2 3">GD13</strain>
    </source>
</reference>
<gene>
    <name evidence="2" type="ORF">J2S59_000259</name>
</gene>
<evidence type="ECO:0000313" key="3">
    <source>
        <dbReference type="Proteomes" id="UP001240447"/>
    </source>
</evidence>
<sequence length="152" mass="16030">MKITKKAVGLAALALSASLVTGCGNSTDAYCNDLEATVDELGSLTGTDADSMEKAFDAISDLADDAPDEVKDEWQVLDKQMEAIDDALDEAGLEFSDLGELSTGQLPEGVTEEQLTELGEKLQNLSGDEVQEAADTISEHAKDECDVDLNAS</sequence>
<keyword evidence="1" id="KW-0732">Signal</keyword>
<name>A0ABT9NJ58_9ACTN</name>
<protein>
    <submittedName>
        <fullName evidence="2">Outer membrane murein-binding lipoprotein Lpp</fullName>
    </submittedName>
</protein>
<keyword evidence="3" id="KW-1185">Reference proteome</keyword>